<feature type="chain" id="PRO_5042132017" description="DUF5648 domain-containing protein" evidence="1">
    <location>
        <begin position="21"/>
        <end position="181"/>
    </location>
</feature>
<protein>
    <recommendedName>
        <fullName evidence="2">DUF5648 domain-containing protein</fullName>
    </recommendedName>
</protein>
<evidence type="ECO:0000256" key="1">
    <source>
        <dbReference type="SAM" id="SignalP"/>
    </source>
</evidence>
<proteinExistence type="predicted"/>
<reference evidence="3" key="1">
    <citation type="submission" date="2023-03" db="EMBL/GenBank/DDBJ databases">
        <title>Massive genome expansion in bonnet fungi (Mycena s.s.) driven by repeated elements and novel gene families across ecological guilds.</title>
        <authorList>
            <consortium name="Lawrence Berkeley National Laboratory"/>
            <person name="Harder C.B."/>
            <person name="Miyauchi S."/>
            <person name="Viragh M."/>
            <person name="Kuo A."/>
            <person name="Thoen E."/>
            <person name="Andreopoulos B."/>
            <person name="Lu D."/>
            <person name="Skrede I."/>
            <person name="Drula E."/>
            <person name="Henrissat B."/>
            <person name="Morin E."/>
            <person name="Kohler A."/>
            <person name="Barry K."/>
            <person name="LaButti K."/>
            <person name="Morin E."/>
            <person name="Salamov A."/>
            <person name="Lipzen A."/>
            <person name="Mereny Z."/>
            <person name="Hegedus B."/>
            <person name="Baldrian P."/>
            <person name="Stursova M."/>
            <person name="Weitz H."/>
            <person name="Taylor A."/>
            <person name="Grigoriev I.V."/>
            <person name="Nagy L.G."/>
            <person name="Martin F."/>
            <person name="Kauserud H."/>
        </authorList>
    </citation>
    <scope>NUCLEOTIDE SEQUENCE</scope>
    <source>
        <strain evidence="3">CBHHK200</strain>
    </source>
</reference>
<dbReference type="InterPro" id="IPR043708">
    <property type="entry name" value="DUF5648"/>
</dbReference>
<keyword evidence="4" id="KW-1185">Reference proteome</keyword>
<dbReference type="EMBL" id="JARJCM010000065">
    <property type="protein sequence ID" value="KAJ7033508.1"/>
    <property type="molecule type" value="Genomic_DNA"/>
</dbReference>
<feature type="signal peptide" evidence="1">
    <location>
        <begin position="1"/>
        <end position="20"/>
    </location>
</feature>
<evidence type="ECO:0000259" key="2">
    <source>
        <dbReference type="Pfam" id="PF18885"/>
    </source>
</evidence>
<evidence type="ECO:0000313" key="3">
    <source>
        <dbReference type="EMBL" id="KAJ7033508.1"/>
    </source>
</evidence>
<sequence>MKSCLFIFATLLLASSTTHARPAWTENGHTKCPTSSSAVQFSRLFNNNIEGYLLTTNAVEQSRALKRGYEFDGIVARVFKTKQLSTVPLYHVLVGKTQSNFYTTRKHERDVALRGDARNNADMGIAAYVFPKRLCGSKPLYRLLNRATGDYFYTMDEGERNYAVSDQGYDAPDIAGFVLMH</sequence>
<dbReference type="AlphaFoldDB" id="A0AAD6ST89"/>
<dbReference type="Pfam" id="PF18885">
    <property type="entry name" value="DUF5648"/>
    <property type="match status" value="1"/>
</dbReference>
<dbReference type="Proteomes" id="UP001218188">
    <property type="component" value="Unassembled WGS sequence"/>
</dbReference>
<organism evidence="3 4">
    <name type="scientific">Mycena alexandri</name>
    <dbReference type="NCBI Taxonomy" id="1745969"/>
    <lineage>
        <taxon>Eukaryota</taxon>
        <taxon>Fungi</taxon>
        <taxon>Dikarya</taxon>
        <taxon>Basidiomycota</taxon>
        <taxon>Agaricomycotina</taxon>
        <taxon>Agaricomycetes</taxon>
        <taxon>Agaricomycetidae</taxon>
        <taxon>Agaricales</taxon>
        <taxon>Marasmiineae</taxon>
        <taxon>Mycenaceae</taxon>
        <taxon>Mycena</taxon>
    </lineage>
</organism>
<keyword evidence="1" id="KW-0732">Signal</keyword>
<comment type="caution">
    <text evidence="3">The sequence shown here is derived from an EMBL/GenBank/DDBJ whole genome shotgun (WGS) entry which is preliminary data.</text>
</comment>
<gene>
    <name evidence="3" type="ORF">C8F04DRAFT_1261014</name>
</gene>
<name>A0AAD6ST89_9AGAR</name>
<feature type="domain" description="DUF5648" evidence="2">
    <location>
        <begin position="41"/>
        <end position="178"/>
    </location>
</feature>
<accession>A0AAD6ST89</accession>
<evidence type="ECO:0000313" key="4">
    <source>
        <dbReference type="Proteomes" id="UP001218188"/>
    </source>
</evidence>